<comment type="caution">
    <text evidence="3">The sequence shown here is derived from an EMBL/GenBank/DDBJ whole genome shotgun (WGS) entry which is preliminary data.</text>
</comment>
<proteinExistence type="predicted"/>
<feature type="region of interest" description="Disordered" evidence="1">
    <location>
        <begin position="220"/>
        <end position="254"/>
    </location>
</feature>
<keyword evidence="2" id="KW-0472">Membrane</keyword>
<organism evidence="3 4">
    <name type="scientific">Lithohypha guttulata</name>
    <dbReference type="NCBI Taxonomy" id="1690604"/>
    <lineage>
        <taxon>Eukaryota</taxon>
        <taxon>Fungi</taxon>
        <taxon>Dikarya</taxon>
        <taxon>Ascomycota</taxon>
        <taxon>Pezizomycotina</taxon>
        <taxon>Eurotiomycetes</taxon>
        <taxon>Chaetothyriomycetidae</taxon>
        <taxon>Chaetothyriales</taxon>
        <taxon>Trichomeriaceae</taxon>
        <taxon>Lithohypha</taxon>
    </lineage>
</organism>
<name>A0AAN7Y680_9EURO</name>
<sequence>MAPSSRITGSDSSSSVSGDESTTSGGRTRSSSYIFGQDVTDTYLAASTTSVPQGTAYNNNNNPAIAATSTYANPSPTSSDSNGGGGSTGTVLTPQQTQMVGGIVGGVAGIALVLIVLLYVLQWYRQRLKLQGRVPAQLNSGTDRDLGDAALVTMAAPMSQNSRTSLFPTIKKLRPVSGQTFFTDTTSMTGTDSEKGFQRVSGRKIPSVLATGGDQYGGSYGAFEKQFSPSPQAHSFGRSPFQRHHPHNDPNEISFYRDEDASYFSSPSRKSRSAPSSPLYPAVFTRDSIVPRRPSNPNTDRRDFAMEDFNRAFNRNMADLSKPDGFAISRNSPARTPLIQSPSTSTLRLPIQAPVTMDEDVPDLPLPSPGLIVGGSDMGGGGGMGLGLVHEVSRQRGLSRFDERGLGSPRFRD</sequence>
<evidence type="ECO:0000313" key="4">
    <source>
        <dbReference type="Proteomes" id="UP001309876"/>
    </source>
</evidence>
<evidence type="ECO:0000256" key="1">
    <source>
        <dbReference type="SAM" id="MobiDB-lite"/>
    </source>
</evidence>
<protein>
    <submittedName>
        <fullName evidence="3">Uncharacterized protein</fullName>
    </submittedName>
</protein>
<feature type="region of interest" description="Disordered" evidence="1">
    <location>
        <begin position="1"/>
        <end position="32"/>
    </location>
</feature>
<evidence type="ECO:0000313" key="3">
    <source>
        <dbReference type="EMBL" id="KAK5084684.1"/>
    </source>
</evidence>
<gene>
    <name evidence="3" type="ORF">LTR05_005762</name>
</gene>
<keyword evidence="4" id="KW-1185">Reference proteome</keyword>
<dbReference type="Proteomes" id="UP001309876">
    <property type="component" value="Unassembled WGS sequence"/>
</dbReference>
<keyword evidence="2" id="KW-1133">Transmembrane helix</keyword>
<dbReference type="AlphaFoldDB" id="A0AAN7Y680"/>
<feature type="region of interest" description="Disordered" evidence="1">
    <location>
        <begin position="67"/>
        <end position="91"/>
    </location>
</feature>
<feature type="transmembrane region" description="Helical" evidence="2">
    <location>
        <begin position="99"/>
        <end position="121"/>
    </location>
</feature>
<dbReference type="EMBL" id="JAVRRJ010000005">
    <property type="protein sequence ID" value="KAK5084684.1"/>
    <property type="molecule type" value="Genomic_DNA"/>
</dbReference>
<accession>A0AAN7Y680</accession>
<evidence type="ECO:0000256" key="2">
    <source>
        <dbReference type="SAM" id="Phobius"/>
    </source>
</evidence>
<reference evidence="3 4" key="1">
    <citation type="submission" date="2023-08" db="EMBL/GenBank/DDBJ databases">
        <title>Black Yeasts Isolated from many extreme environments.</title>
        <authorList>
            <person name="Coleine C."/>
            <person name="Stajich J.E."/>
            <person name="Selbmann L."/>
        </authorList>
    </citation>
    <scope>NUCLEOTIDE SEQUENCE [LARGE SCALE GENOMIC DNA]</scope>
    <source>
        <strain evidence="3 4">CCFEE 5910</strain>
    </source>
</reference>
<keyword evidence="2" id="KW-0812">Transmembrane</keyword>